<proteinExistence type="predicted"/>
<organism evidence="1 2">
    <name type="scientific">Kitasatospora putterlickiae</name>
    <dbReference type="NCBI Taxonomy" id="221725"/>
    <lineage>
        <taxon>Bacteria</taxon>
        <taxon>Bacillati</taxon>
        <taxon>Actinomycetota</taxon>
        <taxon>Actinomycetes</taxon>
        <taxon>Kitasatosporales</taxon>
        <taxon>Streptomycetaceae</taxon>
        <taxon>Kitasatospora</taxon>
    </lineage>
</organism>
<protein>
    <recommendedName>
        <fullName evidence="3">RNA polymerase sigma-70 region 2 domain-containing protein</fullName>
    </recommendedName>
</protein>
<keyword evidence="2" id="KW-1185">Reference proteome</keyword>
<dbReference type="Gene3D" id="1.10.10.10">
    <property type="entry name" value="Winged helix-like DNA-binding domain superfamily/Winged helix DNA-binding domain"/>
    <property type="match status" value="1"/>
</dbReference>
<reference evidence="1 2" key="1">
    <citation type="journal article" date="2019" name="Int. J. Syst. Evol. Microbiol.">
        <title>The Global Catalogue of Microorganisms (GCM) 10K type strain sequencing project: providing services to taxonomists for standard genome sequencing and annotation.</title>
        <authorList>
            <consortium name="The Broad Institute Genomics Platform"/>
            <consortium name="The Broad Institute Genome Sequencing Center for Infectious Disease"/>
            <person name="Wu L."/>
            <person name="Ma J."/>
        </authorList>
    </citation>
    <scope>NUCLEOTIDE SEQUENCE [LARGE SCALE GENOMIC DNA]</scope>
    <source>
        <strain evidence="1 2">JCM 12393</strain>
    </source>
</reference>
<dbReference type="InterPro" id="IPR013324">
    <property type="entry name" value="RNA_pol_sigma_r3/r4-like"/>
</dbReference>
<evidence type="ECO:0000313" key="2">
    <source>
        <dbReference type="Proteomes" id="UP001499863"/>
    </source>
</evidence>
<dbReference type="InterPro" id="IPR036388">
    <property type="entry name" value="WH-like_DNA-bd_sf"/>
</dbReference>
<dbReference type="EMBL" id="BAAAKJ010000257">
    <property type="protein sequence ID" value="GAA1403344.1"/>
    <property type="molecule type" value="Genomic_DNA"/>
</dbReference>
<evidence type="ECO:0008006" key="3">
    <source>
        <dbReference type="Google" id="ProtNLM"/>
    </source>
</evidence>
<accession>A0ABN1YBL7</accession>
<gene>
    <name evidence="1" type="ORF">GCM10009639_48060</name>
</gene>
<dbReference type="SUPFAM" id="SSF88659">
    <property type="entry name" value="Sigma3 and sigma4 domains of RNA polymerase sigma factors"/>
    <property type="match status" value="1"/>
</dbReference>
<name>A0ABN1YBL7_9ACTN</name>
<sequence>MPSSCITPALISLAQTPKPLTALTGLGKLDRGRVATEEILTELEGIARSVSRKRAQQMEGDSHQAAQDIAQEMRLSFWRAIHSWDVNGPNTAKFTSYAFQRAKLDGRAAATREIAPGVSRDAAGAFMGALQRSGGCVTSAKEELTGLDAKRRFSPEQADLVAAAFARPVPIASMADGALEASTAQDPDRLVEYTALGTTPRAARLHLAVKDGRPVVGAATTEGWCPDLQPSLAHNPVEVSRDAVRCKGVRVTGTKRGKRATGAIIDRDADAETSARFTAAGQIKAAALLAGMSPAEAAIARCAFGFDGPPMLTDTGKLDATGIAEILGKTPGTVKATWSRALKKLRTAP</sequence>
<dbReference type="Proteomes" id="UP001499863">
    <property type="component" value="Unassembled WGS sequence"/>
</dbReference>
<evidence type="ECO:0000313" key="1">
    <source>
        <dbReference type="EMBL" id="GAA1403344.1"/>
    </source>
</evidence>
<comment type="caution">
    <text evidence="1">The sequence shown here is derived from an EMBL/GenBank/DDBJ whole genome shotgun (WGS) entry which is preliminary data.</text>
</comment>
<dbReference type="RefSeq" id="WP_344339170.1">
    <property type="nucleotide sequence ID" value="NZ_BAAAKJ010000257.1"/>
</dbReference>